<comment type="caution">
    <text evidence="2">The sequence shown here is derived from an EMBL/GenBank/DDBJ whole genome shotgun (WGS) entry which is preliminary data.</text>
</comment>
<dbReference type="RefSeq" id="WP_203718873.1">
    <property type="nucleotide sequence ID" value="NZ_BONE01000115.1"/>
</dbReference>
<sequence length="89" mass="9540">MDSYQVDPAGTTLTLVVVARPDSTARAEVTTQDSDRVVVKVRVREPVGSGTDLGQHYPVTVTLKEPLGKRPVVTDYGQEIPTAPPTPNP</sequence>
<proteinExistence type="predicted"/>
<accession>A0ABQ4D3C0</accession>
<name>A0ABQ4D3C0_9ACTN</name>
<evidence type="ECO:0000313" key="2">
    <source>
        <dbReference type="EMBL" id="GIF78034.1"/>
    </source>
</evidence>
<reference evidence="2 3" key="1">
    <citation type="submission" date="2021-01" db="EMBL/GenBank/DDBJ databases">
        <title>Whole genome shotgun sequence of Asanoa siamensis NBRC 107932.</title>
        <authorList>
            <person name="Komaki H."/>
            <person name="Tamura T."/>
        </authorList>
    </citation>
    <scope>NUCLEOTIDE SEQUENCE [LARGE SCALE GENOMIC DNA]</scope>
    <source>
        <strain evidence="2 3">NBRC 107932</strain>
    </source>
</reference>
<protein>
    <submittedName>
        <fullName evidence="2">Uncharacterized protein</fullName>
    </submittedName>
</protein>
<evidence type="ECO:0000256" key="1">
    <source>
        <dbReference type="SAM" id="MobiDB-lite"/>
    </source>
</evidence>
<organism evidence="2 3">
    <name type="scientific">Asanoa siamensis</name>
    <dbReference type="NCBI Taxonomy" id="926357"/>
    <lineage>
        <taxon>Bacteria</taxon>
        <taxon>Bacillati</taxon>
        <taxon>Actinomycetota</taxon>
        <taxon>Actinomycetes</taxon>
        <taxon>Micromonosporales</taxon>
        <taxon>Micromonosporaceae</taxon>
        <taxon>Asanoa</taxon>
    </lineage>
</organism>
<dbReference type="Proteomes" id="UP000604117">
    <property type="component" value="Unassembled WGS sequence"/>
</dbReference>
<keyword evidence="3" id="KW-1185">Reference proteome</keyword>
<evidence type="ECO:0000313" key="3">
    <source>
        <dbReference type="Proteomes" id="UP000604117"/>
    </source>
</evidence>
<gene>
    <name evidence="2" type="ORF">Asi02nite_75520</name>
</gene>
<feature type="region of interest" description="Disordered" evidence="1">
    <location>
        <begin position="70"/>
        <end position="89"/>
    </location>
</feature>
<dbReference type="EMBL" id="BONE01000115">
    <property type="protein sequence ID" value="GIF78034.1"/>
    <property type="molecule type" value="Genomic_DNA"/>
</dbReference>